<evidence type="ECO:0000313" key="5">
    <source>
        <dbReference type="EMBL" id="EPQ60792.1"/>
    </source>
</evidence>
<dbReference type="EMBL" id="KB469296">
    <property type="protein sequence ID" value="EPQ60792.1"/>
    <property type="molecule type" value="Genomic_DNA"/>
</dbReference>
<feature type="domain" description="C3H1-type" evidence="4">
    <location>
        <begin position="318"/>
        <end position="345"/>
    </location>
</feature>
<feature type="zinc finger region" description="C3H1-type" evidence="1">
    <location>
        <begin position="318"/>
        <end position="345"/>
    </location>
</feature>
<keyword evidence="6" id="KW-1185">Reference proteome</keyword>
<proteinExistence type="predicted"/>
<keyword evidence="1" id="KW-0479">Metal-binding</keyword>
<name>S7QN02_GLOTA</name>
<organism evidence="5 6">
    <name type="scientific">Gloeophyllum trabeum (strain ATCC 11539 / FP-39264 / Madison 617)</name>
    <name type="common">Brown rot fungus</name>
    <dbReference type="NCBI Taxonomy" id="670483"/>
    <lineage>
        <taxon>Eukaryota</taxon>
        <taxon>Fungi</taxon>
        <taxon>Dikarya</taxon>
        <taxon>Basidiomycota</taxon>
        <taxon>Agaricomycotina</taxon>
        <taxon>Agaricomycetes</taxon>
        <taxon>Gloeophyllales</taxon>
        <taxon>Gloeophyllaceae</taxon>
        <taxon>Gloeophyllum</taxon>
    </lineage>
</organism>
<evidence type="ECO:0000313" key="6">
    <source>
        <dbReference type="Proteomes" id="UP000030669"/>
    </source>
</evidence>
<evidence type="ECO:0000259" key="4">
    <source>
        <dbReference type="PROSITE" id="PS50103"/>
    </source>
</evidence>
<dbReference type="PANTHER" id="PTHR37543:SF1">
    <property type="entry name" value="CCCH ZINC FINGER DNA BINDING PROTEIN (AFU_ORTHOLOGUE AFUA_5G12760)"/>
    <property type="match status" value="1"/>
</dbReference>
<keyword evidence="2" id="KW-0175">Coiled coil</keyword>
<dbReference type="InterPro" id="IPR057683">
    <property type="entry name" value="DUF7923"/>
</dbReference>
<keyword evidence="1" id="KW-0863">Zinc-finger</keyword>
<keyword evidence="1" id="KW-0862">Zinc</keyword>
<evidence type="ECO:0000256" key="2">
    <source>
        <dbReference type="SAM" id="Coils"/>
    </source>
</evidence>
<dbReference type="Pfam" id="PF25540">
    <property type="entry name" value="DUF7923"/>
    <property type="match status" value="1"/>
</dbReference>
<accession>S7QN02</accession>
<feature type="region of interest" description="Disordered" evidence="3">
    <location>
        <begin position="389"/>
        <end position="456"/>
    </location>
</feature>
<dbReference type="RefSeq" id="XP_007861115.1">
    <property type="nucleotide sequence ID" value="XM_007862924.1"/>
</dbReference>
<evidence type="ECO:0000256" key="1">
    <source>
        <dbReference type="PROSITE-ProRule" id="PRU00723"/>
    </source>
</evidence>
<dbReference type="OrthoDB" id="2270193at2759"/>
<gene>
    <name evidence="5" type="ORF">GLOTRDRAFT_124541</name>
</gene>
<dbReference type="GeneID" id="19301107"/>
<dbReference type="PROSITE" id="PS50103">
    <property type="entry name" value="ZF_C3H1"/>
    <property type="match status" value="1"/>
</dbReference>
<dbReference type="OMA" id="AGNMEVI"/>
<dbReference type="Proteomes" id="UP000030669">
    <property type="component" value="Unassembled WGS sequence"/>
</dbReference>
<evidence type="ECO:0000256" key="3">
    <source>
        <dbReference type="SAM" id="MobiDB-lite"/>
    </source>
</evidence>
<sequence>MEEENVESELWERLIGEQTALFRKTINENAELNARVKELEREVSVWKLAHKTADEERSAMKRSISKLERSIGSFKDDNPLVICLIDGDGHIFSQDLLTKGQSGGRQAAMSLTKGIMDYMSNDDDTTAGRSQLWLTIYCNKNGLLETLVNHHICTAEQYEAFVLGFNQSSPLFSIVDVGSGKEAADAKIKECLRLFTRFPQTSRVFFGGGHDNGYTSTLNYLQNEGLVEKIVLLRGYRDLASELKSLNLPNLEIEGVFMLRKLPTFPHKKSSTPPSTIQAEDFDKFRTSSRASNALPTMSPKQGNKTLRYPDPSLSINKQKPPPCNFYYLAECKSGDRCRYGHDYILTHDHLNEIRTNSKRSPCPAIKRVPTEKTAVWATFALVAPDAYSSSKANSAGTDEIPADMHQDPPTRGKNSHRRNHSNSTHFDVGGGSYGSPLSSPSLASPANEPAETYNLGSPSKYSSHTLLYPANVEYSAAGMYPSY</sequence>
<dbReference type="PANTHER" id="PTHR37543">
    <property type="entry name" value="CCCH ZINC FINGER DNA BINDING PROTEIN (AFU_ORTHOLOGUE AFUA_5G12760)"/>
    <property type="match status" value="1"/>
</dbReference>
<dbReference type="AlphaFoldDB" id="S7QN02"/>
<dbReference type="InterPro" id="IPR000571">
    <property type="entry name" value="Znf_CCCH"/>
</dbReference>
<reference evidence="5 6" key="1">
    <citation type="journal article" date="2012" name="Science">
        <title>The Paleozoic origin of enzymatic lignin decomposition reconstructed from 31 fungal genomes.</title>
        <authorList>
            <person name="Floudas D."/>
            <person name="Binder M."/>
            <person name="Riley R."/>
            <person name="Barry K."/>
            <person name="Blanchette R.A."/>
            <person name="Henrissat B."/>
            <person name="Martinez A.T."/>
            <person name="Otillar R."/>
            <person name="Spatafora J.W."/>
            <person name="Yadav J.S."/>
            <person name="Aerts A."/>
            <person name="Benoit I."/>
            <person name="Boyd A."/>
            <person name="Carlson A."/>
            <person name="Copeland A."/>
            <person name="Coutinho P.M."/>
            <person name="de Vries R.P."/>
            <person name="Ferreira P."/>
            <person name="Findley K."/>
            <person name="Foster B."/>
            <person name="Gaskell J."/>
            <person name="Glotzer D."/>
            <person name="Gorecki P."/>
            <person name="Heitman J."/>
            <person name="Hesse C."/>
            <person name="Hori C."/>
            <person name="Igarashi K."/>
            <person name="Jurgens J.A."/>
            <person name="Kallen N."/>
            <person name="Kersten P."/>
            <person name="Kohler A."/>
            <person name="Kuees U."/>
            <person name="Kumar T.K.A."/>
            <person name="Kuo A."/>
            <person name="LaButti K."/>
            <person name="Larrondo L.F."/>
            <person name="Lindquist E."/>
            <person name="Ling A."/>
            <person name="Lombard V."/>
            <person name="Lucas S."/>
            <person name="Lundell T."/>
            <person name="Martin R."/>
            <person name="McLaughlin D.J."/>
            <person name="Morgenstern I."/>
            <person name="Morin E."/>
            <person name="Murat C."/>
            <person name="Nagy L.G."/>
            <person name="Nolan M."/>
            <person name="Ohm R.A."/>
            <person name="Patyshakuliyeva A."/>
            <person name="Rokas A."/>
            <person name="Ruiz-Duenas F.J."/>
            <person name="Sabat G."/>
            <person name="Salamov A."/>
            <person name="Samejima M."/>
            <person name="Schmutz J."/>
            <person name="Slot J.C."/>
            <person name="St John F."/>
            <person name="Stenlid J."/>
            <person name="Sun H."/>
            <person name="Sun S."/>
            <person name="Syed K."/>
            <person name="Tsang A."/>
            <person name="Wiebenga A."/>
            <person name="Young D."/>
            <person name="Pisabarro A."/>
            <person name="Eastwood D.C."/>
            <person name="Martin F."/>
            <person name="Cullen D."/>
            <person name="Grigoriev I.V."/>
            <person name="Hibbett D.S."/>
        </authorList>
    </citation>
    <scope>NUCLEOTIDE SEQUENCE [LARGE SCALE GENOMIC DNA]</scope>
    <source>
        <strain evidence="5 6">ATCC 11539</strain>
    </source>
</reference>
<protein>
    <recommendedName>
        <fullName evidence="4">C3H1-type domain-containing protein</fullName>
    </recommendedName>
</protein>
<dbReference type="KEGG" id="gtr:GLOTRDRAFT_124541"/>
<dbReference type="eggNOG" id="ENOG502S3N6">
    <property type="taxonomic scope" value="Eukaryota"/>
</dbReference>
<dbReference type="HOGENOM" id="CLU_031811_1_0_1"/>
<feature type="coiled-coil region" evidence="2">
    <location>
        <begin position="22"/>
        <end position="56"/>
    </location>
</feature>
<dbReference type="GO" id="GO:0008270">
    <property type="term" value="F:zinc ion binding"/>
    <property type="evidence" value="ECO:0007669"/>
    <property type="project" value="UniProtKB-KW"/>
</dbReference>
<dbReference type="STRING" id="670483.S7QN02"/>
<feature type="compositionally biased region" description="Low complexity" evidence="3">
    <location>
        <begin position="435"/>
        <end position="447"/>
    </location>
</feature>